<keyword evidence="4 7" id="KW-0812">Transmembrane</keyword>
<dbReference type="Proteomes" id="UP000636956">
    <property type="component" value="Unassembled WGS sequence"/>
</dbReference>
<dbReference type="PANTHER" id="PTHR30589">
    <property type="entry name" value="PROLIPOPROTEIN DIACYLGLYCERYL TRANSFERASE"/>
    <property type="match status" value="1"/>
</dbReference>
<organism evidence="8 9">
    <name type="scientific">Agromyces bauzanensis</name>
    <dbReference type="NCBI Taxonomy" id="1308924"/>
    <lineage>
        <taxon>Bacteria</taxon>
        <taxon>Bacillati</taxon>
        <taxon>Actinomycetota</taxon>
        <taxon>Actinomycetes</taxon>
        <taxon>Micrococcales</taxon>
        <taxon>Microbacteriaceae</taxon>
        <taxon>Agromyces</taxon>
    </lineage>
</organism>
<feature type="transmembrane region" description="Helical" evidence="7">
    <location>
        <begin position="63"/>
        <end position="81"/>
    </location>
</feature>
<keyword evidence="2" id="KW-1003">Cell membrane</keyword>
<evidence type="ECO:0000256" key="7">
    <source>
        <dbReference type="SAM" id="Phobius"/>
    </source>
</evidence>
<dbReference type="GO" id="GO:0005886">
    <property type="term" value="C:plasma membrane"/>
    <property type="evidence" value="ECO:0007669"/>
    <property type="project" value="InterPro"/>
</dbReference>
<dbReference type="AlphaFoldDB" id="A0A917PWG3"/>
<proteinExistence type="inferred from homology"/>
<protein>
    <recommendedName>
        <fullName evidence="10">Prolipoprotein diacylglyceryl transferase</fullName>
    </recommendedName>
</protein>
<comment type="similarity">
    <text evidence="1">Belongs to the Lgt family.</text>
</comment>
<evidence type="ECO:0000313" key="9">
    <source>
        <dbReference type="Proteomes" id="UP000636956"/>
    </source>
</evidence>
<evidence type="ECO:0000256" key="1">
    <source>
        <dbReference type="ARBA" id="ARBA00007150"/>
    </source>
</evidence>
<evidence type="ECO:0000256" key="3">
    <source>
        <dbReference type="ARBA" id="ARBA00022679"/>
    </source>
</evidence>
<feature type="transmembrane region" description="Helical" evidence="7">
    <location>
        <begin position="93"/>
        <end position="113"/>
    </location>
</feature>
<reference evidence="8" key="2">
    <citation type="submission" date="2020-09" db="EMBL/GenBank/DDBJ databases">
        <authorList>
            <person name="Sun Q."/>
            <person name="Zhou Y."/>
        </authorList>
    </citation>
    <scope>NUCLEOTIDE SEQUENCE</scope>
    <source>
        <strain evidence="8">CGMCC 1.8984</strain>
    </source>
</reference>
<dbReference type="EMBL" id="BMMD01000058">
    <property type="protein sequence ID" value="GGJ95071.1"/>
    <property type="molecule type" value="Genomic_DNA"/>
</dbReference>
<gene>
    <name evidence="8" type="ORF">GCM10011372_36670</name>
</gene>
<dbReference type="GO" id="GO:0042158">
    <property type="term" value="P:lipoprotein biosynthetic process"/>
    <property type="evidence" value="ECO:0007669"/>
    <property type="project" value="InterPro"/>
</dbReference>
<evidence type="ECO:0000256" key="5">
    <source>
        <dbReference type="ARBA" id="ARBA00022989"/>
    </source>
</evidence>
<evidence type="ECO:0000313" key="8">
    <source>
        <dbReference type="EMBL" id="GGJ95071.1"/>
    </source>
</evidence>
<dbReference type="Pfam" id="PF01790">
    <property type="entry name" value="LGT"/>
    <property type="match status" value="1"/>
</dbReference>
<comment type="caution">
    <text evidence="8">The sequence shown here is derived from an EMBL/GenBank/DDBJ whole genome shotgun (WGS) entry which is preliminary data.</text>
</comment>
<reference evidence="8" key="1">
    <citation type="journal article" date="2014" name="Int. J. Syst. Evol. Microbiol.">
        <title>Complete genome sequence of Corynebacterium casei LMG S-19264T (=DSM 44701T), isolated from a smear-ripened cheese.</title>
        <authorList>
            <consortium name="US DOE Joint Genome Institute (JGI-PGF)"/>
            <person name="Walter F."/>
            <person name="Albersmeier A."/>
            <person name="Kalinowski J."/>
            <person name="Ruckert C."/>
        </authorList>
    </citation>
    <scope>NUCLEOTIDE SEQUENCE</scope>
    <source>
        <strain evidence="8">CGMCC 1.8984</strain>
    </source>
</reference>
<keyword evidence="6 7" id="KW-0472">Membrane</keyword>
<keyword evidence="9" id="KW-1185">Reference proteome</keyword>
<evidence type="ECO:0000256" key="4">
    <source>
        <dbReference type="ARBA" id="ARBA00022692"/>
    </source>
</evidence>
<name>A0A917PWG3_9MICO</name>
<sequence length="153" mass="16533">MTLELFLHPRGIHDIPVHSYQLVPERATEQLVRALTACQISDADQHPQSQPDMVTVLCGPLTIHTYAVCLIIGMIVAAMITQRRLGRRGAPPGVVLDIALWAIPLGIVGARIYHVFTHVSDYFYPGANPWNAVAIWDGGNALYGSLIGGALGA</sequence>
<dbReference type="PANTHER" id="PTHR30589:SF0">
    <property type="entry name" value="PHOSPHATIDYLGLYCEROL--PROLIPOPROTEIN DIACYLGLYCERYL TRANSFERASE"/>
    <property type="match status" value="1"/>
</dbReference>
<keyword evidence="5 7" id="KW-1133">Transmembrane helix</keyword>
<evidence type="ECO:0000256" key="6">
    <source>
        <dbReference type="ARBA" id="ARBA00023136"/>
    </source>
</evidence>
<evidence type="ECO:0000256" key="2">
    <source>
        <dbReference type="ARBA" id="ARBA00022475"/>
    </source>
</evidence>
<keyword evidence="3" id="KW-0808">Transferase</keyword>
<dbReference type="InterPro" id="IPR001640">
    <property type="entry name" value="Lgt"/>
</dbReference>
<evidence type="ECO:0008006" key="10">
    <source>
        <dbReference type="Google" id="ProtNLM"/>
    </source>
</evidence>
<accession>A0A917PWG3</accession>
<dbReference type="GO" id="GO:0008961">
    <property type="term" value="F:phosphatidylglycerol-prolipoprotein diacylglyceryl transferase activity"/>
    <property type="evidence" value="ECO:0007669"/>
    <property type="project" value="InterPro"/>
</dbReference>